<dbReference type="GO" id="GO:0003729">
    <property type="term" value="F:mRNA binding"/>
    <property type="evidence" value="ECO:0007669"/>
    <property type="project" value="TreeGrafter"/>
</dbReference>
<feature type="region of interest" description="Disordered" evidence="5">
    <location>
        <begin position="67"/>
        <end position="152"/>
    </location>
</feature>
<name>A0A179IK40_CORDF</name>
<keyword evidence="9" id="KW-1185">Reference proteome</keyword>
<dbReference type="OMA" id="AWRKYGT"/>
<evidence type="ECO:0000256" key="1">
    <source>
        <dbReference type="ARBA" id="ARBA00004201"/>
    </source>
</evidence>
<dbReference type="Proteomes" id="UP000243081">
    <property type="component" value="Unassembled WGS sequence"/>
</dbReference>
<comment type="subcellular location">
    <subcellularLocation>
        <location evidence="1">Cytoplasm</location>
        <location evidence="1">P-body</location>
    </subcellularLocation>
</comment>
<feature type="domain" description="DFDF" evidence="7">
    <location>
        <begin position="244"/>
        <end position="280"/>
    </location>
</feature>
<evidence type="ECO:0000256" key="4">
    <source>
        <dbReference type="ARBA" id="ARBA00022490"/>
    </source>
</evidence>
<reference evidence="8 9" key="1">
    <citation type="submission" date="2016-03" db="EMBL/GenBank/DDBJ databases">
        <title>Fine-scale spatial genetic structure of a fungal parasite of coffee scale insects.</title>
        <authorList>
            <person name="Jackson D."/>
            <person name="Zemenick K.A."/>
            <person name="Malloure B."/>
            <person name="Quandt C.A."/>
            <person name="James T.Y."/>
        </authorList>
    </citation>
    <scope>NUCLEOTIDE SEQUENCE [LARGE SCALE GENOMIC DNA]</scope>
    <source>
        <strain evidence="8 9">UM487</strain>
    </source>
</reference>
<dbReference type="GO" id="GO:0033962">
    <property type="term" value="P:P-body assembly"/>
    <property type="evidence" value="ECO:0007669"/>
    <property type="project" value="TreeGrafter"/>
</dbReference>
<feature type="region of interest" description="Disordered" evidence="5">
    <location>
        <begin position="165"/>
        <end position="246"/>
    </location>
</feature>
<dbReference type="AlphaFoldDB" id="A0A179IK40"/>
<dbReference type="PROSITE" id="PS51512">
    <property type="entry name" value="DFDF"/>
    <property type="match status" value="1"/>
</dbReference>
<dbReference type="SUPFAM" id="SSF64153">
    <property type="entry name" value="YjeF N-terminal domain-like"/>
    <property type="match status" value="1"/>
</dbReference>
<feature type="compositionally biased region" description="Low complexity" evidence="5">
    <location>
        <begin position="380"/>
        <end position="399"/>
    </location>
</feature>
<comment type="caution">
    <text evidence="8">The sequence shown here is derived from an EMBL/GenBank/DDBJ whole genome shotgun (WGS) entry which is preliminary data.</text>
</comment>
<dbReference type="InterPro" id="IPR025762">
    <property type="entry name" value="DFDF"/>
</dbReference>
<dbReference type="EMBL" id="LUKN01000862">
    <property type="protein sequence ID" value="OAR02090.1"/>
    <property type="molecule type" value="Genomic_DNA"/>
</dbReference>
<comment type="similarity">
    <text evidence="2">Belongs to the EDC3 family.</text>
</comment>
<protein>
    <recommendedName>
        <fullName evidence="3">Enhancer of mRNA-decapping protein 3</fullName>
    </recommendedName>
</protein>
<feature type="compositionally biased region" description="Polar residues" evidence="5">
    <location>
        <begin position="215"/>
        <end position="224"/>
    </location>
</feature>
<dbReference type="Pfam" id="PF03853">
    <property type="entry name" value="YjeF_N"/>
    <property type="match status" value="1"/>
</dbReference>
<feature type="compositionally biased region" description="Basic and acidic residues" evidence="5">
    <location>
        <begin position="338"/>
        <end position="353"/>
    </location>
</feature>
<evidence type="ECO:0000256" key="3">
    <source>
        <dbReference type="ARBA" id="ARBA00015797"/>
    </source>
</evidence>
<dbReference type="PANTHER" id="PTHR13612:SF0">
    <property type="entry name" value="ENHANCER OF MRNA-DECAPPING PROTEIN 3"/>
    <property type="match status" value="1"/>
</dbReference>
<keyword evidence="4" id="KW-0963">Cytoplasm</keyword>
<dbReference type="InterPro" id="IPR004443">
    <property type="entry name" value="YjeF_N_dom"/>
</dbReference>
<feature type="domain" description="YjeF N-terminal" evidence="6">
    <location>
        <begin position="429"/>
        <end position="704"/>
    </location>
</feature>
<dbReference type="GO" id="GO:0031087">
    <property type="term" value="P:deadenylation-independent decapping of nuclear-transcribed mRNA"/>
    <property type="evidence" value="ECO:0007669"/>
    <property type="project" value="TreeGrafter"/>
</dbReference>
<dbReference type="InterPro" id="IPR019050">
    <property type="entry name" value="FDF_dom"/>
</dbReference>
<organism evidence="8 9">
    <name type="scientific">Cordyceps confragosa</name>
    <name type="common">Lecanicillium lecanii</name>
    <dbReference type="NCBI Taxonomy" id="2714763"/>
    <lineage>
        <taxon>Eukaryota</taxon>
        <taxon>Fungi</taxon>
        <taxon>Dikarya</taxon>
        <taxon>Ascomycota</taxon>
        <taxon>Pezizomycotina</taxon>
        <taxon>Sordariomycetes</taxon>
        <taxon>Hypocreomycetidae</taxon>
        <taxon>Hypocreales</taxon>
        <taxon>Cordycipitaceae</taxon>
        <taxon>Akanthomyces</taxon>
    </lineage>
</organism>
<feature type="compositionally biased region" description="Low complexity" evidence="5">
    <location>
        <begin position="358"/>
        <end position="369"/>
    </location>
</feature>
<dbReference type="OrthoDB" id="10030313at2759"/>
<accession>A0A179IK40</accession>
<evidence type="ECO:0000313" key="8">
    <source>
        <dbReference type="EMBL" id="OAR02090.1"/>
    </source>
</evidence>
<feature type="region of interest" description="Disordered" evidence="5">
    <location>
        <begin position="284"/>
        <end position="305"/>
    </location>
</feature>
<dbReference type="PROSITE" id="PS51385">
    <property type="entry name" value="YJEF_N"/>
    <property type="match status" value="1"/>
</dbReference>
<dbReference type="PANTHER" id="PTHR13612">
    <property type="entry name" value="ENHANCER OF MRNA-DECAPPING PROTEIN 3"/>
    <property type="match status" value="1"/>
</dbReference>
<dbReference type="InterPro" id="IPR036652">
    <property type="entry name" value="YjeF_N_dom_sf"/>
</dbReference>
<feature type="compositionally biased region" description="Basic residues" evidence="5">
    <location>
        <begin position="178"/>
        <end position="188"/>
    </location>
</feature>
<sequence length="736" mass="80079">MANQFIGLQMRVVLRDPPGYRLVGTVRDVEAGSSLSLTNVYIVATQEHVPLMRINALNIADLSELPRDQPQQPLAPPDYDTPTPTQPPGYVAQDMSPTESNFVDPAILSMGRRPGSGPPPASAPHKVPAKPLKPDMPYPAISVENPSKGDLGRLFKSINISKAADAENVPTTPEATPQKRKARNRNSRQSKPTEHDDDGVAAAPGSHGKGWRQTPMLQSTSSFQPFKALKKNGKTPKVLPDNGWASEDVTEEMPEFDFENNLAKFDKRTLFDQMRKEDVVDEADRLVSHNRNPKPGTAGGKNLHYTENVLDLPSSTHNADYWNSEAEVGGVHQNEVLSGREQKSGQSTKRADSKSGPSRRSQSRKASAAMGGQPLSRVNSSVRQSLPSRRSSPRSGYRSADVQPPQIQQPGLYLVPSNRRVEAISTLQMLNLENIAANEVGLPETLMAENAGRGIAEVAVQALSDPALKVRYEMAGAALAQASDASPPNNSTVVILAGNNKSSIRALVAGRHLRNKGYDIMVCLVGIERERDLLEELRRQIQLYRSFGGKVLKKNDFFEQLRKTTPAGAAVTSAGSSGAGRVAVSLIIDALLGLTMSFEELRIGDQATVYELMEWANRNEAFVLAIDVPSGIDPSTGKVAIIDGSQLFVKPRYVVAVGAPKRGLVEAVTPPDDEDPLSANGGIAQDEEWRLYIVDMGLGHTVWRKAGTKVRKGIDFDGKWVLGMKYRGIQEETDDY</sequence>
<dbReference type="GO" id="GO:0000932">
    <property type="term" value="C:P-body"/>
    <property type="evidence" value="ECO:0007669"/>
    <property type="project" value="UniProtKB-SubCell"/>
</dbReference>
<dbReference type="SMART" id="SM01199">
    <property type="entry name" value="FDF"/>
    <property type="match status" value="1"/>
</dbReference>
<proteinExistence type="inferred from homology"/>
<dbReference type="Pfam" id="PF09532">
    <property type="entry name" value="FDF"/>
    <property type="match status" value="1"/>
</dbReference>
<dbReference type="Gene3D" id="3.40.50.10260">
    <property type="entry name" value="YjeF N-terminal domain"/>
    <property type="match status" value="1"/>
</dbReference>
<evidence type="ECO:0000259" key="6">
    <source>
        <dbReference type="PROSITE" id="PS51385"/>
    </source>
</evidence>
<feature type="region of interest" description="Disordered" evidence="5">
    <location>
        <begin position="338"/>
        <end position="413"/>
    </location>
</feature>
<gene>
    <name evidence="8" type="ORF">LLEC1_06672</name>
</gene>
<evidence type="ECO:0000313" key="9">
    <source>
        <dbReference type="Proteomes" id="UP000243081"/>
    </source>
</evidence>
<evidence type="ECO:0000256" key="2">
    <source>
        <dbReference type="ARBA" id="ARBA00006610"/>
    </source>
</evidence>
<evidence type="ECO:0000259" key="7">
    <source>
        <dbReference type="PROSITE" id="PS51512"/>
    </source>
</evidence>
<evidence type="ECO:0000256" key="5">
    <source>
        <dbReference type="SAM" id="MobiDB-lite"/>
    </source>
</evidence>